<dbReference type="InterPro" id="IPR011008">
    <property type="entry name" value="Dimeric_a/b-barrel"/>
</dbReference>
<gene>
    <name evidence="2" type="ORF">AABB81_06095</name>
</gene>
<dbReference type="Gene3D" id="3.30.70.100">
    <property type="match status" value="1"/>
</dbReference>
<feature type="domain" description="ABM" evidence="1">
    <location>
        <begin position="2"/>
        <end position="91"/>
    </location>
</feature>
<dbReference type="Proteomes" id="UP001474120">
    <property type="component" value="Unassembled WGS sequence"/>
</dbReference>
<reference evidence="2 3" key="1">
    <citation type="submission" date="2024-04" db="EMBL/GenBank/DDBJ databases">
        <title>whole genome sequencing of Lutimonas vermicola strain IMCC1616.</title>
        <authorList>
            <person name="Bae S.S."/>
        </authorList>
    </citation>
    <scope>NUCLEOTIDE SEQUENCE [LARGE SCALE GENOMIC DNA]</scope>
    <source>
        <strain evidence="2 3">IMCC1616</strain>
    </source>
</reference>
<dbReference type="PROSITE" id="PS51725">
    <property type="entry name" value="ABM"/>
    <property type="match status" value="1"/>
</dbReference>
<dbReference type="GO" id="GO:0004497">
    <property type="term" value="F:monooxygenase activity"/>
    <property type="evidence" value="ECO:0007669"/>
    <property type="project" value="UniProtKB-KW"/>
</dbReference>
<keyword evidence="3" id="KW-1185">Reference proteome</keyword>
<dbReference type="Pfam" id="PF03992">
    <property type="entry name" value="ABM"/>
    <property type="match status" value="1"/>
</dbReference>
<sequence length="100" mass="12122">MLVRIVKMTFDLDRIPEFLERFHSIKHKIMAFDGCDLLELYQDKSNKAVFFTYSYWKSEEDLNRYRNSDFFNEVWNNTKKMFAEKPEAWSVDKIVSLPQP</sequence>
<dbReference type="RefSeq" id="WP_342159292.1">
    <property type="nucleotide sequence ID" value="NZ_JBCDNA010000001.1"/>
</dbReference>
<comment type="caution">
    <text evidence="2">The sequence shown here is derived from an EMBL/GenBank/DDBJ whole genome shotgun (WGS) entry which is preliminary data.</text>
</comment>
<protein>
    <submittedName>
        <fullName evidence="2">Antibiotic biosynthesis monooxygenase family protein</fullName>
    </submittedName>
</protein>
<evidence type="ECO:0000259" key="1">
    <source>
        <dbReference type="PROSITE" id="PS51725"/>
    </source>
</evidence>
<dbReference type="SUPFAM" id="SSF54909">
    <property type="entry name" value="Dimeric alpha+beta barrel"/>
    <property type="match status" value="1"/>
</dbReference>
<keyword evidence="2" id="KW-0503">Monooxygenase</keyword>
<dbReference type="InterPro" id="IPR007138">
    <property type="entry name" value="ABM_dom"/>
</dbReference>
<proteinExistence type="predicted"/>
<dbReference type="EMBL" id="JBCDNA010000001">
    <property type="protein sequence ID" value="MEL4455460.1"/>
    <property type="molecule type" value="Genomic_DNA"/>
</dbReference>
<name>A0ABU9L0W8_9FLAO</name>
<accession>A0ABU9L0W8</accession>
<organism evidence="2 3">
    <name type="scientific">Lutimonas vermicola</name>
    <dbReference type="NCBI Taxonomy" id="414288"/>
    <lineage>
        <taxon>Bacteria</taxon>
        <taxon>Pseudomonadati</taxon>
        <taxon>Bacteroidota</taxon>
        <taxon>Flavobacteriia</taxon>
        <taxon>Flavobacteriales</taxon>
        <taxon>Flavobacteriaceae</taxon>
        <taxon>Lutimonas</taxon>
    </lineage>
</organism>
<evidence type="ECO:0000313" key="2">
    <source>
        <dbReference type="EMBL" id="MEL4455460.1"/>
    </source>
</evidence>
<evidence type="ECO:0000313" key="3">
    <source>
        <dbReference type="Proteomes" id="UP001474120"/>
    </source>
</evidence>
<keyword evidence="2" id="KW-0560">Oxidoreductase</keyword>